<organism evidence="2 3">
    <name type="scientific">Symbiodinium microadriaticum</name>
    <name type="common">Dinoflagellate</name>
    <name type="synonym">Zooxanthella microadriatica</name>
    <dbReference type="NCBI Taxonomy" id="2951"/>
    <lineage>
        <taxon>Eukaryota</taxon>
        <taxon>Sar</taxon>
        <taxon>Alveolata</taxon>
        <taxon>Dinophyceae</taxon>
        <taxon>Suessiales</taxon>
        <taxon>Symbiodiniaceae</taxon>
        <taxon>Symbiodinium</taxon>
    </lineage>
</organism>
<protein>
    <submittedName>
        <fullName evidence="2">Uncharacterized protein</fullName>
    </submittedName>
</protein>
<feature type="region of interest" description="Disordered" evidence="1">
    <location>
        <begin position="1"/>
        <end position="35"/>
    </location>
</feature>
<proteinExistence type="predicted"/>
<dbReference type="AlphaFoldDB" id="A0A1Q9DE03"/>
<name>A0A1Q9DE03_SYMMI</name>
<dbReference type="Proteomes" id="UP000186817">
    <property type="component" value="Unassembled WGS sequence"/>
</dbReference>
<evidence type="ECO:0000313" key="3">
    <source>
        <dbReference type="Proteomes" id="UP000186817"/>
    </source>
</evidence>
<dbReference type="EMBL" id="LSRX01000582">
    <property type="protein sequence ID" value="OLP93418.1"/>
    <property type="molecule type" value="Genomic_DNA"/>
</dbReference>
<gene>
    <name evidence="2" type="ORF">AK812_SmicGene24699</name>
</gene>
<reference evidence="2 3" key="1">
    <citation type="submission" date="2016-02" db="EMBL/GenBank/DDBJ databases">
        <title>Genome analysis of coral dinoflagellate symbionts highlights evolutionary adaptations to a symbiotic lifestyle.</title>
        <authorList>
            <person name="Aranda M."/>
            <person name="Li Y."/>
            <person name="Liew Y.J."/>
            <person name="Baumgarten S."/>
            <person name="Simakov O."/>
            <person name="Wilson M."/>
            <person name="Piel J."/>
            <person name="Ashoor H."/>
            <person name="Bougouffa S."/>
            <person name="Bajic V.B."/>
            <person name="Ryu T."/>
            <person name="Ravasi T."/>
            <person name="Bayer T."/>
            <person name="Micklem G."/>
            <person name="Kim H."/>
            <person name="Bhak J."/>
            <person name="Lajeunesse T.C."/>
            <person name="Voolstra C.R."/>
        </authorList>
    </citation>
    <scope>NUCLEOTIDE SEQUENCE [LARGE SCALE GENOMIC DNA]</scope>
    <source>
        <strain evidence="2 3">CCMP2467</strain>
    </source>
</reference>
<accession>A0A1Q9DE03</accession>
<comment type="caution">
    <text evidence="2">The sequence shown here is derived from an EMBL/GenBank/DDBJ whole genome shotgun (WGS) entry which is preliminary data.</text>
</comment>
<sequence>MGAKLGVWVQKAGGSDRGPGRASRQNGEGAVKRLADSRDQGLLGRSEGVGGVSASALVHGLAGLRSAMFETLGSEASEKSNFVEFL</sequence>
<evidence type="ECO:0000313" key="2">
    <source>
        <dbReference type="EMBL" id="OLP93418.1"/>
    </source>
</evidence>
<keyword evidence="3" id="KW-1185">Reference proteome</keyword>
<evidence type="ECO:0000256" key="1">
    <source>
        <dbReference type="SAM" id="MobiDB-lite"/>
    </source>
</evidence>